<dbReference type="RefSeq" id="WP_200357670.1">
    <property type="nucleotide sequence ID" value="NZ_JAENIL010000048.1"/>
</dbReference>
<evidence type="ECO:0000313" key="3">
    <source>
        <dbReference type="Proteomes" id="UP000617628"/>
    </source>
</evidence>
<dbReference type="PANTHER" id="PTHR33169:SF14">
    <property type="entry name" value="TRANSCRIPTIONAL REGULATOR RV3488"/>
    <property type="match status" value="1"/>
</dbReference>
<organism evidence="2 3">
    <name type="scientific">Pelagicoccus mobilis</name>
    <dbReference type="NCBI Taxonomy" id="415221"/>
    <lineage>
        <taxon>Bacteria</taxon>
        <taxon>Pseudomonadati</taxon>
        <taxon>Verrucomicrobiota</taxon>
        <taxon>Opitutia</taxon>
        <taxon>Puniceicoccales</taxon>
        <taxon>Pelagicoccaceae</taxon>
        <taxon>Pelagicoccus</taxon>
    </lineage>
</organism>
<dbReference type="AlphaFoldDB" id="A0A934VRJ3"/>
<sequence>MPEDKFNIDNWATQARKGLLEYSILNSLVEGERYGYLLVKQLVGMDGLGVSEGTVYPLLSRLKRHGLVETRLEESSEGPARKYYSLTPLGREQLKLMTEYIGNLMEGIETLKKGGNENV</sequence>
<dbReference type="EMBL" id="JAENIL010000048">
    <property type="protein sequence ID" value="MBK1879457.1"/>
    <property type="molecule type" value="Genomic_DNA"/>
</dbReference>
<dbReference type="GO" id="GO:0006355">
    <property type="term" value="P:regulation of DNA-templated transcription"/>
    <property type="evidence" value="ECO:0007669"/>
    <property type="project" value="UniProtKB-ARBA"/>
</dbReference>
<evidence type="ECO:0000313" key="2">
    <source>
        <dbReference type="EMBL" id="MBK1879457.1"/>
    </source>
</evidence>
<protein>
    <submittedName>
        <fullName evidence="2">PadR family transcriptional regulator</fullName>
    </submittedName>
</protein>
<evidence type="ECO:0000259" key="1">
    <source>
        <dbReference type="Pfam" id="PF03551"/>
    </source>
</evidence>
<dbReference type="Proteomes" id="UP000617628">
    <property type="component" value="Unassembled WGS sequence"/>
</dbReference>
<dbReference type="InterPro" id="IPR005149">
    <property type="entry name" value="Tscrpt_reg_PadR_N"/>
</dbReference>
<name>A0A934VRJ3_9BACT</name>
<dbReference type="Pfam" id="PF03551">
    <property type="entry name" value="PadR"/>
    <property type="match status" value="1"/>
</dbReference>
<gene>
    <name evidence="2" type="ORF">JIN87_21405</name>
</gene>
<dbReference type="InterPro" id="IPR036388">
    <property type="entry name" value="WH-like_DNA-bd_sf"/>
</dbReference>
<dbReference type="SUPFAM" id="SSF46785">
    <property type="entry name" value="Winged helix' DNA-binding domain"/>
    <property type="match status" value="1"/>
</dbReference>
<dbReference type="InterPro" id="IPR011991">
    <property type="entry name" value="ArsR-like_HTH"/>
</dbReference>
<dbReference type="InterPro" id="IPR052509">
    <property type="entry name" value="Metal_resp_DNA-bind_regulator"/>
</dbReference>
<proteinExistence type="predicted"/>
<accession>A0A934VRJ3</accession>
<reference evidence="2" key="1">
    <citation type="submission" date="2021-01" db="EMBL/GenBank/DDBJ databases">
        <title>Modified the classification status of verrucomicrobia.</title>
        <authorList>
            <person name="Feng X."/>
        </authorList>
    </citation>
    <scope>NUCLEOTIDE SEQUENCE</scope>
    <source>
        <strain evidence="2">KCTC 13126</strain>
    </source>
</reference>
<dbReference type="InterPro" id="IPR036390">
    <property type="entry name" value="WH_DNA-bd_sf"/>
</dbReference>
<feature type="domain" description="Transcription regulator PadR N-terminal" evidence="1">
    <location>
        <begin position="24"/>
        <end position="95"/>
    </location>
</feature>
<keyword evidence="3" id="KW-1185">Reference proteome</keyword>
<dbReference type="PANTHER" id="PTHR33169">
    <property type="entry name" value="PADR-FAMILY TRANSCRIPTIONAL REGULATOR"/>
    <property type="match status" value="1"/>
</dbReference>
<dbReference type="Gene3D" id="1.10.10.10">
    <property type="entry name" value="Winged helix-like DNA-binding domain superfamily/Winged helix DNA-binding domain"/>
    <property type="match status" value="1"/>
</dbReference>
<dbReference type="CDD" id="cd00090">
    <property type="entry name" value="HTH_ARSR"/>
    <property type="match status" value="1"/>
</dbReference>
<comment type="caution">
    <text evidence="2">The sequence shown here is derived from an EMBL/GenBank/DDBJ whole genome shotgun (WGS) entry which is preliminary data.</text>
</comment>